<dbReference type="Pfam" id="PF00332">
    <property type="entry name" value="Glyco_hydro_17"/>
    <property type="match status" value="1"/>
</dbReference>
<dbReference type="EC" id="3.2.1.39" evidence="3"/>
<feature type="chain" id="PRO_5029776020" description="glucan endo-1,3-beta-D-glucosidase" evidence="9">
    <location>
        <begin position="23"/>
        <end position="827"/>
    </location>
</feature>
<dbReference type="InterPro" id="IPR000490">
    <property type="entry name" value="Glyco_hydro_17"/>
</dbReference>
<evidence type="ECO:0000256" key="2">
    <source>
        <dbReference type="ARBA" id="ARBA00008773"/>
    </source>
</evidence>
<dbReference type="Pfam" id="PF12776">
    <property type="entry name" value="Myb_DNA-bind_3"/>
    <property type="match status" value="2"/>
</dbReference>
<keyword evidence="4" id="KW-0378">Hydrolase</keyword>
<dbReference type="GO" id="GO:0005975">
    <property type="term" value="P:carbohydrate metabolic process"/>
    <property type="evidence" value="ECO:0007669"/>
    <property type="project" value="InterPro"/>
</dbReference>
<feature type="signal peptide" evidence="9">
    <location>
        <begin position="1"/>
        <end position="22"/>
    </location>
</feature>
<protein>
    <recommendedName>
        <fullName evidence="3">glucan endo-1,3-beta-D-glucosidase</fullName>
        <ecNumber evidence="3">3.2.1.39</ecNumber>
    </recommendedName>
    <alternativeName>
        <fullName evidence="6">(1-&gt;3)-beta-glucan endohydrolase</fullName>
    </alternativeName>
    <alternativeName>
        <fullName evidence="7">Beta-1,3-endoglucanase</fullName>
    </alternativeName>
</protein>
<dbReference type="InParanoid" id="A0A7N2MGA7"/>
<dbReference type="PANTHER" id="PTHR47584">
    <property type="match status" value="1"/>
</dbReference>
<keyword evidence="9" id="KW-0732">Signal</keyword>
<evidence type="ECO:0000313" key="12">
    <source>
        <dbReference type="Proteomes" id="UP000594261"/>
    </source>
</evidence>
<dbReference type="EMBL" id="LRBV02000008">
    <property type="status" value="NOT_ANNOTATED_CDS"/>
    <property type="molecule type" value="Genomic_DNA"/>
</dbReference>
<evidence type="ECO:0000256" key="9">
    <source>
        <dbReference type="SAM" id="SignalP"/>
    </source>
</evidence>
<evidence type="ECO:0000256" key="6">
    <source>
        <dbReference type="ARBA" id="ARBA00033335"/>
    </source>
</evidence>
<feature type="domain" description="Myb/SANT-like" evidence="10">
    <location>
        <begin position="574"/>
        <end position="668"/>
    </location>
</feature>
<accession>A0A7N2MGA7</accession>
<dbReference type="InterPro" id="IPR017853">
    <property type="entry name" value="GH"/>
</dbReference>
<dbReference type="EnsemblPlants" id="QL08p062543:mrna">
    <property type="protein sequence ID" value="QL08p062543:mrna"/>
    <property type="gene ID" value="QL08p062543"/>
</dbReference>
<dbReference type="FunCoup" id="A0A7N2MGA7">
    <property type="interactions" value="2415"/>
</dbReference>
<keyword evidence="12" id="KW-1185">Reference proteome</keyword>
<proteinExistence type="inferred from homology"/>
<evidence type="ECO:0000256" key="8">
    <source>
        <dbReference type="RuleBase" id="RU004335"/>
    </source>
</evidence>
<feature type="domain" description="Myb/SANT-like" evidence="10">
    <location>
        <begin position="376"/>
        <end position="469"/>
    </location>
</feature>
<sequence length="827" mass="94501">MTMPSLSFFITLTLSLLQLTTSLPTQLGVTYSTAATTTKPPPPDQISAALSTLKLTSLRILNPDPTLTRAFTYTNTSLLLTIPNSLIPPISANRSVALRWLYLHVVPFYPRAKITTISVGHDFLDEYYSSPGLFSCLLPAVRNVHLALRDLGIHRISVSTTFSFVNIISTPFPPSSSEFQPPASESFIKPLLQFLRDTNSSFLINIYPYKLYRLNSEIPIGFALFQDHPFNFRDDLITGVRYRNLFDMMVDSVVSAMAVAGYENIPVVVVETGWPSSGADTSEVEANPAYAEMYLKNLVEHLRSGTGTPLRKEGVAEVYIYELFDKEVKLRNDRNWGILYPNMTKKYKIEFSGCGCNDYQKIAIEEGMSTWMPAVWTPAHHETYIDLCLEQTLKGNKPGTHFNKEGWNNIVESFYEKTGFRYDNKQIKNHWSFTKEQWKVWVKLIGDSSMKWDPETKTFGASKEDWDKYIEANPEAAQFRFKELQFTEKLEIIFDGTINAADTEASTGRKRHNGSSTSSRLLRKVQRTTMPKGKNDNSCDDESRSAVMVQYTHGTPMASEQSMSSSSPRKAKATWMPAMHKIFIDLCLEQTLQGNKPQTHFNREGWRNINESFQKKTGLSFDRIQLKNHWDVTKEHWKVWSKLIGTGSMKWDPNTNKFGASEADWESYLQENPEAAQFRFKELELADKLETIFNEITVPGESKRASQRKKYKYASKKSLLHNKEPDILKPDKKTELLCDAVELRGAVMMQKRMEMVPSTQVKPTYSIGECIDCLDGMEEVVQGSDLYLFALDIFLKKDYREVFLQLKKPNVRIAWLQRLQSLDPPLK</sequence>
<evidence type="ECO:0000256" key="4">
    <source>
        <dbReference type="ARBA" id="ARBA00022801"/>
    </source>
</evidence>
<evidence type="ECO:0000259" key="10">
    <source>
        <dbReference type="Pfam" id="PF12776"/>
    </source>
</evidence>
<dbReference type="GO" id="GO:0042973">
    <property type="term" value="F:glucan endo-1,3-beta-D-glucosidase activity"/>
    <property type="evidence" value="ECO:0007669"/>
    <property type="project" value="UniProtKB-EC"/>
</dbReference>
<reference evidence="11 12" key="1">
    <citation type="journal article" date="2016" name="G3 (Bethesda)">
        <title>First Draft Assembly and Annotation of the Genome of a California Endemic Oak Quercus lobata Nee (Fagaceae).</title>
        <authorList>
            <person name="Sork V.L."/>
            <person name="Fitz-Gibbon S.T."/>
            <person name="Puiu D."/>
            <person name="Crepeau M."/>
            <person name="Gugger P.F."/>
            <person name="Sherman R."/>
            <person name="Stevens K."/>
            <person name="Langley C.H."/>
            <person name="Pellegrini M."/>
            <person name="Salzberg S.L."/>
        </authorList>
    </citation>
    <scope>NUCLEOTIDE SEQUENCE [LARGE SCALE GENOMIC DNA]</scope>
    <source>
        <strain evidence="11 12">cv. SW786</strain>
    </source>
</reference>
<evidence type="ECO:0000256" key="3">
    <source>
        <dbReference type="ARBA" id="ARBA00012780"/>
    </source>
</evidence>
<reference evidence="11" key="2">
    <citation type="submission" date="2021-01" db="UniProtKB">
        <authorList>
            <consortium name="EnsemblPlants"/>
        </authorList>
    </citation>
    <scope>IDENTIFICATION</scope>
</reference>
<dbReference type="PANTHER" id="PTHR47584:SF17">
    <property type="entry name" value="MYB_SANT-LIKE DNA-BINDING DOMAIN PROTEIN"/>
    <property type="match status" value="1"/>
</dbReference>
<dbReference type="SUPFAM" id="SSF51445">
    <property type="entry name" value="(Trans)glycosidases"/>
    <property type="match status" value="1"/>
</dbReference>
<evidence type="ECO:0000256" key="1">
    <source>
        <dbReference type="ARBA" id="ARBA00000382"/>
    </source>
</evidence>
<dbReference type="InterPro" id="IPR024752">
    <property type="entry name" value="Myb/SANT-like_dom"/>
</dbReference>
<comment type="similarity">
    <text evidence="2 8">Belongs to the glycosyl hydrolase 17 family.</text>
</comment>
<dbReference type="InterPro" id="IPR045026">
    <property type="entry name" value="LIMYB"/>
</dbReference>
<dbReference type="AlphaFoldDB" id="A0A7N2MGA7"/>
<dbReference type="Proteomes" id="UP000594261">
    <property type="component" value="Chromosome 8"/>
</dbReference>
<dbReference type="Gramene" id="QL08p062543:mrna">
    <property type="protein sequence ID" value="QL08p062543:mrna"/>
    <property type="gene ID" value="QL08p062543"/>
</dbReference>
<comment type="catalytic activity">
    <reaction evidence="1">
        <text>Hydrolysis of (1-&gt;3)-beta-D-glucosidic linkages in (1-&gt;3)-beta-D-glucans.</text>
        <dbReference type="EC" id="3.2.1.39"/>
    </reaction>
</comment>
<organism evidence="11 12">
    <name type="scientific">Quercus lobata</name>
    <name type="common">Valley oak</name>
    <dbReference type="NCBI Taxonomy" id="97700"/>
    <lineage>
        <taxon>Eukaryota</taxon>
        <taxon>Viridiplantae</taxon>
        <taxon>Streptophyta</taxon>
        <taxon>Embryophyta</taxon>
        <taxon>Tracheophyta</taxon>
        <taxon>Spermatophyta</taxon>
        <taxon>Magnoliopsida</taxon>
        <taxon>eudicotyledons</taxon>
        <taxon>Gunneridae</taxon>
        <taxon>Pentapetalae</taxon>
        <taxon>rosids</taxon>
        <taxon>fabids</taxon>
        <taxon>Fagales</taxon>
        <taxon>Fagaceae</taxon>
        <taxon>Quercus</taxon>
    </lineage>
</organism>
<evidence type="ECO:0000256" key="7">
    <source>
        <dbReference type="ARBA" id="ARBA00033417"/>
    </source>
</evidence>
<keyword evidence="5" id="KW-0326">Glycosidase</keyword>
<evidence type="ECO:0000313" key="11">
    <source>
        <dbReference type="EnsemblPlants" id="QL08p062543:mrna"/>
    </source>
</evidence>
<name>A0A7N2MGA7_QUELO</name>
<dbReference type="Gene3D" id="3.20.20.80">
    <property type="entry name" value="Glycosidases"/>
    <property type="match status" value="1"/>
</dbReference>
<evidence type="ECO:0000256" key="5">
    <source>
        <dbReference type="ARBA" id="ARBA00023295"/>
    </source>
</evidence>